<sequence>MNFSPSAIALLAYGIIAIAGGIIGYVKSQSKASIISGSISGIGLLVTGFATASNQEWGKVAGMAIASMLIIIFVVRLIKTKKFMPAGLMILGGMATLGVAILPA</sequence>
<dbReference type="PANTHER" id="PTHR12668:SF37">
    <property type="entry name" value="PROTEIN FATTY ACID EXPORT 2, CHLOROPLASTIC"/>
    <property type="match status" value="1"/>
</dbReference>
<dbReference type="EMBL" id="JACJQB010000050">
    <property type="protein sequence ID" value="MBD2189749.1"/>
    <property type="molecule type" value="Genomic_DNA"/>
</dbReference>
<proteinExistence type="predicted"/>
<dbReference type="Gene3D" id="1.10.10.1740">
    <property type="entry name" value="Transmembrane protein 14-like"/>
    <property type="match status" value="1"/>
</dbReference>
<dbReference type="InterPro" id="IPR044890">
    <property type="entry name" value="TMEM14_sf"/>
</dbReference>
<dbReference type="RefSeq" id="WP_190404568.1">
    <property type="nucleotide sequence ID" value="NZ_JACJQB010000050.1"/>
</dbReference>
<dbReference type="Pfam" id="PF03647">
    <property type="entry name" value="Tmemb_14"/>
    <property type="match status" value="1"/>
</dbReference>
<protein>
    <recommendedName>
        <fullName evidence="8">Small integral membrane protein</fullName>
    </recommendedName>
</protein>
<comment type="caution">
    <text evidence="6">The sequence shown here is derived from an EMBL/GenBank/DDBJ whole genome shotgun (WGS) entry which is preliminary data.</text>
</comment>
<evidence type="ECO:0000256" key="4">
    <source>
        <dbReference type="ARBA" id="ARBA00023136"/>
    </source>
</evidence>
<evidence type="ECO:0000256" key="3">
    <source>
        <dbReference type="ARBA" id="ARBA00022989"/>
    </source>
</evidence>
<evidence type="ECO:0000256" key="1">
    <source>
        <dbReference type="ARBA" id="ARBA00004370"/>
    </source>
</evidence>
<evidence type="ECO:0000256" key="2">
    <source>
        <dbReference type="ARBA" id="ARBA00022692"/>
    </source>
</evidence>
<feature type="transmembrane region" description="Helical" evidence="5">
    <location>
        <begin position="83"/>
        <end position="102"/>
    </location>
</feature>
<dbReference type="InterPro" id="IPR005349">
    <property type="entry name" value="TMEM14"/>
</dbReference>
<dbReference type="PANTHER" id="PTHR12668">
    <property type="entry name" value="TRANSMEMBRANE PROTEIN 14, 15"/>
    <property type="match status" value="1"/>
</dbReference>
<name>A0ABR8A129_9CYAN</name>
<keyword evidence="3 5" id="KW-1133">Transmembrane helix</keyword>
<keyword evidence="7" id="KW-1185">Reference proteome</keyword>
<accession>A0ABR8A129</accession>
<evidence type="ECO:0000313" key="6">
    <source>
        <dbReference type="EMBL" id="MBD2189749.1"/>
    </source>
</evidence>
<comment type="subcellular location">
    <subcellularLocation>
        <location evidence="1">Membrane</location>
    </subcellularLocation>
</comment>
<keyword evidence="4 5" id="KW-0472">Membrane</keyword>
<feature type="transmembrane region" description="Helical" evidence="5">
    <location>
        <begin position="57"/>
        <end position="78"/>
    </location>
</feature>
<organism evidence="6 7">
    <name type="scientific">Pseudanabaena mucicola FACHB-723</name>
    <dbReference type="NCBI Taxonomy" id="2692860"/>
    <lineage>
        <taxon>Bacteria</taxon>
        <taxon>Bacillati</taxon>
        <taxon>Cyanobacteriota</taxon>
        <taxon>Cyanophyceae</taxon>
        <taxon>Pseudanabaenales</taxon>
        <taxon>Pseudanabaenaceae</taxon>
        <taxon>Pseudanabaena</taxon>
    </lineage>
</organism>
<feature type="transmembrane region" description="Helical" evidence="5">
    <location>
        <begin position="33"/>
        <end position="51"/>
    </location>
</feature>
<evidence type="ECO:0000256" key="5">
    <source>
        <dbReference type="SAM" id="Phobius"/>
    </source>
</evidence>
<keyword evidence="2 5" id="KW-0812">Transmembrane</keyword>
<feature type="transmembrane region" description="Helical" evidence="5">
    <location>
        <begin position="6"/>
        <end position="26"/>
    </location>
</feature>
<gene>
    <name evidence="6" type="ORF">H6F41_16580</name>
</gene>
<reference evidence="6 7" key="1">
    <citation type="journal article" date="2020" name="ISME J.">
        <title>Comparative genomics reveals insights into cyanobacterial evolution and habitat adaptation.</title>
        <authorList>
            <person name="Chen M.Y."/>
            <person name="Teng W.K."/>
            <person name="Zhao L."/>
            <person name="Hu C.X."/>
            <person name="Zhou Y.K."/>
            <person name="Han B.P."/>
            <person name="Song L.R."/>
            <person name="Shu W.S."/>
        </authorList>
    </citation>
    <scope>NUCLEOTIDE SEQUENCE [LARGE SCALE GENOMIC DNA]</scope>
    <source>
        <strain evidence="6 7">FACHB-723</strain>
    </source>
</reference>
<evidence type="ECO:0000313" key="7">
    <source>
        <dbReference type="Proteomes" id="UP000642094"/>
    </source>
</evidence>
<evidence type="ECO:0008006" key="8">
    <source>
        <dbReference type="Google" id="ProtNLM"/>
    </source>
</evidence>
<dbReference type="Proteomes" id="UP000642094">
    <property type="component" value="Unassembled WGS sequence"/>
</dbReference>